<evidence type="ECO:0000313" key="2">
    <source>
        <dbReference type="Proteomes" id="UP000694427"/>
    </source>
</evidence>
<gene>
    <name evidence="1" type="primary">cntd1</name>
</gene>
<dbReference type="Gene3D" id="1.10.472.10">
    <property type="entry name" value="Cyclin-like"/>
    <property type="match status" value="1"/>
</dbReference>
<dbReference type="GO" id="GO:0035861">
    <property type="term" value="C:site of double-strand break"/>
    <property type="evidence" value="ECO:0007669"/>
    <property type="project" value="TreeGrafter"/>
</dbReference>
<dbReference type="PANTHER" id="PTHR21615:SF2">
    <property type="entry name" value="CYCLIN N-TERMINAL DOMAIN-CONTAINING PROTEIN 1"/>
    <property type="match status" value="1"/>
</dbReference>
<dbReference type="InterPro" id="IPR036915">
    <property type="entry name" value="Cyclin-like_sf"/>
</dbReference>
<accession>A0A8C1LBS7</accession>
<dbReference type="CDD" id="cd20541">
    <property type="entry name" value="CYCLIN_CNTD1"/>
    <property type="match status" value="1"/>
</dbReference>
<reference evidence="1" key="1">
    <citation type="submission" date="2025-08" db="UniProtKB">
        <authorList>
            <consortium name="Ensembl"/>
        </authorList>
    </citation>
    <scope>IDENTIFICATION</scope>
</reference>
<evidence type="ECO:0000313" key="1">
    <source>
        <dbReference type="Ensembl" id="ENSCCRP00010058671.1"/>
    </source>
</evidence>
<proteinExistence type="predicted"/>
<keyword evidence="2" id="KW-1185">Reference proteome</keyword>
<sequence length="318" mass="36001">MAGNTMFSLHTREPMNPRFGEVSLDILTDILSNLNNRNKSNLEHVSDFCGCLKEKRIVECVFHLCEELGLNPAVGYQAIEILERFMAKYTEHLIRSQKGQGASSEHTGTFEELIFQTLKQKFFLSVLSSVQIASKLDLYSNVVNNDIAMRFLQAVGYPSSKEQLLDSEILVLKTLNFNLNVPNPLTYVETLLEVLGRNDATVPVAQLHHLCVRVLQFIYLQRETIYNALLKSATGCSSPSHELRAKFVSVTEDFMLLGVGVIAVAAFIHHISTWEKVQLLNPDHESVSHCEVYLNIYYLLQTCESQRIPVSLVHVRCR</sequence>
<dbReference type="SUPFAM" id="SSF47954">
    <property type="entry name" value="Cyclin-like"/>
    <property type="match status" value="1"/>
</dbReference>
<dbReference type="AlphaFoldDB" id="A0A8C1LBS7"/>
<name>A0A8C1LBS7_CYPCA</name>
<protein>
    <recommendedName>
        <fullName evidence="3">Cyclin N-terminal domain containing 1</fullName>
    </recommendedName>
</protein>
<dbReference type="Proteomes" id="UP000694427">
    <property type="component" value="Unplaced"/>
</dbReference>
<reference evidence="1" key="2">
    <citation type="submission" date="2025-09" db="UniProtKB">
        <authorList>
            <consortium name="Ensembl"/>
        </authorList>
    </citation>
    <scope>IDENTIFICATION</scope>
</reference>
<dbReference type="PANTHER" id="PTHR21615">
    <property type="entry name" value="CYCLIN N-TERMINAL DOMAIN-CONTAINING PROTEIN 1"/>
    <property type="match status" value="1"/>
</dbReference>
<organism evidence="1 2">
    <name type="scientific">Cyprinus carpio</name>
    <name type="common">Common carp</name>
    <dbReference type="NCBI Taxonomy" id="7962"/>
    <lineage>
        <taxon>Eukaryota</taxon>
        <taxon>Metazoa</taxon>
        <taxon>Chordata</taxon>
        <taxon>Craniata</taxon>
        <taxon>Vertebrata</taxon>
        <taxon>Euteleostomi</taxon>
        <taxon>Actinopterygii</taxon>
        <taxon>Neopterygii</taxon>
        <taxon>Teleostei</taxon>
        <taxon>Ostariophysi</taxon>
        <taxon>Cypriniformes</taxon>
        <taxon>Cyprinidae</taxon>
        <taxon>Cyprininae</taxon>
        <taxon>Cyprinus</taxon>
    </lineage>
</organism>
<dbReference type="Ensembl" id="ENSCCRT00010064294.1">
    <property type="protein sequence ID" value="ENSCCRP00010058671.1"/>
    <property type="gene ID" value="ENSCCRG00010024832.1"/>
</dbReference>
<evidence type="ECO:0008006" key="3">
    <source>
        <dbReference type="Google" id="ProtNLM"/>
    </source>
</evidence>
<dbReference type="GO" id="GO:0007131">
    <property type="term" value="P:reciprocal meiotic recombination"/>
    <property type="evidence" value="ECO:0007669"/>
    <property type="project" value="TreeGrafter"/>
</dbReference>